<evidence type="ECO:0000259" key="11">
    <source>
        <dbReference type="PROSITE" id="PS51094"/>
    </source>
</evidence>
<sequence>MNTKDSSFAGLITPNCVDAKISAQDWQEAIEYGGKLLVRAGYCTPNYIEAMKQAVTDLGPYIVIAPGVAMPHARAESGVLSPGLSVCTLANPVSFGHKHNDPVDLVISFATLKADAHLVTLRQIVALLQDEARVAEVRQAPDSAALYQALTRKTN</sequence>
<keyword evidence="7" id="KW-0418">Kinase</keyword>
<evidence type="ECO:0000256" key="4">
    <source>
        <dbReference type="ARBA" id="ARBA00022553"/>
    </source>
</evidence>
<reference evidence="12 13" key="1">
    <citation type="submission" date="2016-11" db="EMBL/GenBank/DDBJ databases">
        <title>Actinomyces gypaetusis sp. nov. isolated from the vulture Gypaetus barbatus in Qinghai Tibet Plateau China.</title>
        <authorList>
            <person name="Meng X."/>
        </authorList>
    </citation>
    <scope>NUCLEOTIDE SEQUENCE [LARGE SCALE GENOMIC DNA]</scope>
    <source>
        <strain evidence="12 13">VUL4_2</strain>
    </source>
</reference>
<evidence type="ECO:0000256" key="8">
    <source>
        <dbReference type="ARBA" id="ARBA00037387"/>
    </source>
</evidence>
<dbReference type="PANTHER" id="PTHR36203:SF1">
    <property type="entry name" value="ASCORBATE-SPECIFIC PTS SYSTEM EIIA COMPONENT"/>
    <property type="match status" value="1"/>
</dbReference>
<gene>
    <name evidence="12" type="ORF">BSR29_01085</name>
</gene>
<keyword evidence="3" id="KW-0963">Cytoplasm</keyword>
<dbReference type="InterPro" id="IPR002178">
    <property type="entry name" value="PTS_EIIA_type-2_dom"/>
</dbReference>
<comment type="function">
    <text evidence="8">The phosphoenolpyruvate-dependent sugar phosphotransferase system (sugar PTS), a major carbohydrate active transport system, catalyzes the phosphorylation of incoming sugar substrates concomitantly with their translocation across the cell membrane. The enzyme II UlaABC PTS system is involved in ascorbate transport.</text>
</comment>
<dbReference type="GO" id="GO:0005737">
    <property type="term" value="C:cytoplasm"/>
    <property type="evidence" value="ECO:0007669"/>
    <property type="project" value="UniProtKB-SubCell"/>
</dbReference>
<evidence type="ECO:0000256" key="6">
    <source>
        <dbReference type="ARBA" id="ARBA00022683"/>
    </source>
</evidence>
<keyword evidence="6" id="KW-0598">Phosphotransferase system</keyword>
<keyword evidence="4" id="KW-0597">Phosphoprotein</keyword>
<dbReference type="SUPFAM" id="SSF55804">
    <property type="entry name" value="Phoshotransferase/anion transport protein"/>
    <property type="match status" value="1"/>
</dbReference>
<dbReference type="GO" id="GO:0009401">
    <property type="term" value="P:phosphoenolpyruvate-dependent sugar phosphotransferase system"/>
    <property type="evidence" value="ECO:0007669"/>
    <property type="project" value="UniProtKB-KW"/>
</dbReference>
<dbReference type="AlphaFoldDB" id="A0A1Q5PPY3"/>
<dbReference type="InterPro" id="IPR016152">
    <property type="entry name" value="PTrfase/Anion_transptr"/>
</dbReference>
<feature type="domain" description="PTS EIIA type-2" evidence="11">
    <location>
        <begin position="10"/>
        <end position="153"/>
    </location>
</feature>
<dbReference type="Pfam" id="PF00359">
    <property type="entry name" value="PTS_EIIA_2"/>
    <property type="match status" value="1"/>
</dbReference>
<dbReference type="RefSeq" id="WP_073708474.1">
    <property type="nucleotide sequence ID" value="NZ_MQSU01000001.1"/>
</dbReference>
<protein>
    <recommendedName>
        <fullName evidence="9">Ascorbate-specific PTS system EIIA component</fullName>
    </recommendedName>
    <alternativeName>
        <fullName evidence="10">Ascorbate-specific phosphotransferase enzyme IIA component</fullName>
    </alternativeName>
</protein>
<evidence type="ECO:0000256" key="1">
    <source>
        <dbReference type="ARBA" id="ARBA00004496"/>
    </source>
</evidence>
<dbReference type="OrthoDB" id="1634238at2"/>
<dbReference type="PROSITE" id="PS51094">
    <property type="entry name" value="PTS_EIIA_TYPE_2"/>
    <property type="match status" value="1"/>
</dbReference>
<organism evidence="12 13">
    <name type="scientific">Boudabousia liubingyangii</name>
    <dbReference type="NCBI Taxonomy" id="1921764"/>
    <lineage>
        <taxon>Bacteria</taxon>
        <taxon>Bacillati</taxon>
        <taxon>Actinomycetota</taxon>
        <taxon>Actinomycetes</taxon>
        <taxon>Actinomycetales</taxon>
        <taxon>Actinomycetaceae</taxon>
        <taxon>Boudabousia</taxon>
    </lineage>
</organism>
<comment type="subcellular location">
    <subcellularLocation>
        <location evidence="1">Cytoplasm</location>
    </subcellularLocation>
</comment>
<evidence type="ECO:0000256" key="5">
    <source>
        <dbReference type="ARBA" id="ARBA00022679"/>
    </source>
</evidence>
<dbReference type="EMBL" id="MQSV01000001">
    <property type="protein sequence ID" value="OKL49583.1"/>
    <property type="molecule type" value="Genomic_DNA"/>
</dbReference>
<proteinExistence type="predicted"/>
<evidence type="ECO:0000256" key="3">
    <source>
        <dbReference type="ARBA" id="ARBA00022490"/>
    </source>
</evidence>
<evidence type="ECO:0000256" key="2">
    <source>
        <dbReference type="ARBA" id="ARBA00022448"/>
    </source>
</evidence>
<evidence type="ECO:0000313" key="13">
    <source>
        <dbReference type="Proteomes" id="UP000186785"/>
    </source>
</evidence>
<dbReference type="Proteomes" id="UP000186785">
    <property type="component" value="Unassembled WGS sequence"/>
</dbReference>
<dbReference type="Gene3D" id="3.40.930.10">
    <property type="entry name" value="Mannitol-specific EII, Chain A"/>
    <property type="match status" value="1"/>
</dbReference>
<keyword evidence="5" id="KW-0808">Transferase</keyword>
<evidence type="ECO:0000256" key="10">
    <source>
        <dbReference type="ARBA" id="ARBA00042072"/>
    </source>
</evidence>
<dbReference type="CDD" id="cd00211">
    <property type="entry name" value="PTS_IIA_fru"/>
    <property type="match status" value="1"/>
</dbReference>
<dbReference type="PANTHER" id="PTHR36203">
    <property type="entry name" value="ASCORBATE-SPECIFIC PTS SYSTEM EIIA COMPONENT"/>
    <property type="match status" value="1"/>
</dbReference>
<keyword evidence="13" id="KW-1185">Reference proteome</keyword>
<evidence type="ECO:0000313" key="12">
    <source>
        <dbReference type="EMBL" id="OKL49583.1"/>
    </source>
</evidence>
<evidence type="ECO:0000256" key="9">
    <source>
        <dbReference type="ARBA" id="ARBA00041175"/>
    </source>
</evidence>
<dbReference type="InterPro" id="IPR051351">
    <property type="entry name" value="Ascorbate-PTS_EIIA_comp"/>
</dbReference>
<dbReference type="PROSITE" id="PS00372">
    <property type="entry name" value="PTS_EIIA_TYPE_2_HIS"/>
    <property type="match status" value="1"/>
</dbReference>
<evidence type="ECO:0000256" key="7">
    <source>
        <dbReference type="ARBA" id="ARBA00022777"/>
    </source>
</evidence>
<dbReference type="STRING" id="1921764.BSR28_01435"/>
<keyword evidence="2" id="KW-0813">Transport</keyword>
<name>A0A1Q5PPY3_9ACTO</name>
<accession>A0A1Q5PPY3</accession>
<dbReference type="GO" id="GO:0016301">
    <property type="term" value="F:kinase activity"/>
    <property type="evidence" value="ECO:0007669"/>
    <property type="project" value="UniProtKB-KW"/>
</dbReference>
<comment type="caution">
    <text evidence="12">The sequence shown here is derived from an EMBL/GenBank/DDBJ whole genome shotgun (WGS) entry which is preliminary data.</text>
</comment>